<proteinExistence type="predicted"/>
<name>A0A845MJP4_9PROT</name>
<sequence>MNLVVAFEAILVVCCLISLNLARQAFFPASLFWAFGIITIGITATLGGFKFAGYSGVETYHTTAKYFSGSIGIAALTLGAVAGLFANFFIRFYWWILLLLIVVLCVAMLLGQWRLSSNIQMGLVGVILLVGLVRLISSGMLAVYLLLAVGCLLLSDIAVKWLALNSGMEEVNIYHVLISLAVVSFGLSASRDNWE</sequence>
<accession>A0A845MJP4</accession>
<feature type="transmembrane region" description="Helical" evidence="1">
    <location>
        <begin position="66"/>
        <end position="86"/>
    </location>
</feature>
<dbReference type="EMBL" id="WTVA01000015">
    <property type="protein sequence ID" value="MZR24303.1"/>
    <property type="molecule type" value="Genomic_DNA"/>
</dbReference>
<feature type="transmembrane region" description="Helical" evidence="1">
    <location>
        <begin position="32"/>
        <end position="54"/>
    </location>
</feature>
<evidence type="ECO:0000256" key="1">
    <source>
        <dbReference type="SAM" id="Phobius"/>
    </source>
</evidence>
<keyword evidence="1" id="KW-1133">Transmembrane helix</keyword>
<feature type="transmembrane region" description="Helical" evidence="1">
    <location>
        <begin position="92"/>
        <end position="111"/>
    </location>
</feature>
<evidence type="ECO:0000313" key="3">
    <source>
        <dbReference type="Proteomes" id="UP000445696"/>
    </source>
</evidence>
<gene>
    <name evidence="2" type="ORF">GQF03_18360</name>
</gene>
<feature type="transmembrane region" description="Helical" evidence="1">
    <location>
        <begin position="171"/>
        <end position="189"/>
    </location>
</feature>
<evidence type="ECO:0000313" key="2">
    <source>
        <dbReference type="EMBL" id="MZR24303.1"/>
    </source>
</evidence>
<comment type="caution">
    <text evidence="2">The sequence shown here is derived from an EMBL/GenBank/DDBJ whole genome shotgun (WGS) entry which is preliminary data.</text>
</comment>
<feature type="transmembrane region" description="Helical" evidence="1">
    <location>
        <begin position="118"/>
        <end position="136"/>
    </location>
</feature>
<dbReference type="AlphaFoldDB" id="A0A845MJP4"/>
<keyword evidence="3" id="KW-1185">Reference proteome</keyword>
<dbReference type="Proteomes" id="UP000445696">
    <property type="component" value="Unassembled WGS sequence"/>
</dbReference>
<dbReference type="RefSeq" id="WP_161340749.1">
    <property type="nucleotide sequence ID" value="NZ_JBHSDG010000003.1"/>
</dbReference>
<protein>
    <submittedName>
        <fullName evidence="2">Uncharacterized protein</fullName>
    </submittedName>
</protein>
<keyword evidence="1" id="KW-0812">Transmembrane</keyword>
<organism evidence="2 3">
    <name type="scientific">Sneathiella chungangensis</name>
    <dbReference type="NCBI Taxonomy" id="1418234"/>
    <lineage>
        <taxon>Bacteria</taxon>
        <taxon>Pseudomonadati</taxon>
        <taxon>Pseudomonadota</taxon>
        <taxon>Alphaproteobacteria</taxon>
        <taxon>Sneathiellales</taxon>
        <taxon>Sneathiellaceae</taxon>
        <taxon>Sneathiella</taxon>
    </lineage>
</organism>
<reference evidence="2 3" key="1">
    <citation type="journal article" date="2014" name="Int. J. Syst. Evol. Microbiol.">
        <title>Sneathiella chungangensis sp. nov., isolated from a marine sand, and emended description of the genus Sneathiella.</title>
        <authorList>
            <person name="Siamphan C."/>
            <person name="Kim H."/>
            <person name="Lee J.S."/>
            <person name="Kim W."/>
        </authorList>
    </citation>
    <scope>NUCLEOTIDE SEQUENCE [LARGE SCALE GENOMIC DNA]</scope>
    <source>
        <strain evidence="2 3">KCTC 32476</strain>
    </source>
</reference>
<feature type="transmembrane region" description="Helical" evidence="1">
    <location>
        <begin position="142"/>
        <end position="159"/>
    </location>
</feature>
<keyword evidence="1" id="KW-0472">Membrane</keyword>